<name>A0ACC0XAH5_9ROSI</name>
<evidence type="ECO:0000313" key="1">
    <source>
        <dbReference type="EMBL" id="KAJ0013601.1"/>
    </source>
</evidence>
<comment type="caution">
    <text evidence="1">The sequence shown here is derived from an EMBL/GenBank/DDBJ whole genome shotgun (WGS) entry which is preliminary data.</text>
</comment>
<organism evidence="1 2">
    <name type="scientific">Pistacia integerrima</name>
    <dbReference type="NCBI Taxonomy" id="434235"/>
    <lineage>
        <taxon>Eukaryota</taxon>
        <taxon>Viridiplantae</taxon>
        <taxon>Streptophyta</taxon>
        <taxon>Embryophyta</taxon>
        <taxon>Tracheophyta</taxon>
        <taxon>Spermatophyta</taxon>
        <taxon>Magnoliopsida</taxon>
        <taxon>eudicotyledons</taxon>
        <taxon>Gunneridae</taxon>
        <taxon>Pentapetalae</taxon>
        <taxon>rosids</taxon>
        <taxon>malvids</taxon>
        <taxon>Sapindales</taxon>
        <taxon>Anacardiaceae</taxon>
        <taxon>Pistacia</taxon>
    </lineage>
</organism>
<dbReference type="Proteomes" id="UP001163603">
    <property type="component" value="Chromosome 13"/>
</dbReference>
<proteinExistence type="predicted"/>
<dbReference type="EMBL" id="CM047748">
    <property type="protein sequence ID" value="KAJ0013601.1"/>
    <property type="molecule type" value="Genomic_DNA"/>
</dbReference>
<reference evidence="2" key="1">
    <citation type="journal article" date="2023" name="G3 (Bethesda)">
        <title>Genome assembly and association tests identify interacting loci associated with vigor, precocity, and sex in interspecific pistachio rootstocks.</title>
        <authorList>
            <person name="Palmer W."/>
            <person name="Jacygrad E."/>
            <person name="Sagayaradj S."/>
            <person name="Cavanaugh K."/>
            <person name="Han R."/>
            <person name="Bertier L."/>
            <person name="Beede B."/>
            <person name="Kafkas S."/>
            <person name="Golino D."/>
            <person name="Preece J."/>
            <person name="Michelmore R."/>
        </authorList>
    </citation>
    <scope>NUCLEOTIDE SEQUENCE [LARGE SCALE GENOMIC DNA]</scope>
</reference>
<keyword evidence="2" id="KW-1185">Reference proteome</keyword>
<protein>
    <submittedName>
        <fullName evidence="1">Uncharacterized protein</fullName>
    </submittedName>
</protein>
<accession>A0ACC0XAH5</accession>
<gene>
    <name evidence="1" type="ORF">Pint_19792</name>
</gene>
<sequence>MSSSSSSFPSRRSNPRPLKTLLAASSIDSKASAKIPMPPINLRDPFLSKLASVVAKSPETFLNGPVNPDSPPYLDVFDSPTLMATPAQESPSRNFKETGLFIY</sequence>
<evidence type="ECO:0000313" key="2">
    <source>
        <dbReference type="Proteomes" id="UP001163603"/>
    </source>
</evidence>